<feature type="transmembrane region" description="Helical" evidence="6">
    <location>
        <begin position="755"/>
        <end position="776"/>
    </location>
</feature>
<dbReference type="PANTHER" id="PTHR31251">
    <property type="entry name" value="SQUAMOSA PROMOTER-BINDING-LIKE PROTEIN 4"/>
    <property type="match status" value="1"/>
</dbReference>
<accession>A0A9R0IH18</accession>
<evidence type="ECO:0000313" key="9">
    <source>
        <dbReference type="RefSeq" id="XP_021849148.1"/>
    </source>
</evidence>
<evidence type="ECO:0000256" key="4">
    <source>
        <dbReference type="PROSITE-ProRule" id="PRU00470"/>
    </source>
</evidence>
<dbReference type="GO" id="GO:0001216">
    <property type="term" value="F:DNA-binding transcription activator activity"/>
    <property type="evidence" value="ECO:0000318"/>
    <property type="project" value="GO_Central"/>
</dbReference>
<dbReference type="OrthoDB" id="514967at2759"/>
<evidence type="ECO:0000259" key="7">
    <source>
        <dbReference type="PROSITE" id="PS51141"/>
    </source>
</evidence>
<keyword evidence="6" id="KW-0472">Membrane</keyword>
<dbReference type="Pfam" id="PF26102">
    <property type="entry name" value="Ig_SPL7"/>
    <property type="match status" value="1"/>
</dbReference>
<dbReference type="GO" id="GO:0005634">
    <property type="term" value="C:nucleus"/>
    <property type="evidence" value="ECO:0000318"/>
    <property type="project" value="GO_Central"/>
</dbReference>
<gene>
    <name evidence="9" type="primary">LOC110788819</name>
</gene>
<dbReference type="Gene3D" id="4.10.1100.10">
    <property type="entry name" value="Transcription factor, SBP-box domain"/>
    <property type="match status" value="1"/>
</dbReference>
<dbReference type="GeneID" id="110788819"/>
<dbReference type="GO" id="GO:0000976">
    <property type="term" value="F:transcription cis-regulatory region binding"/>
    <property type="evidence" value="ECO:0000318"/>
    <property type="project" value="GO_Central"/>
</dbReference>
<dbReference type="GO" id="GO:0008270">
    <property type="term" value="F:zinc ion binding"/>
    <property type="evidence" value="ECO:0007669"/>
    <property type="project" value="UniProtKB-KW"/>
</dbReference>
<keyword evidence="3" id="KW-0862">Zinc</keyword>
<dbReference type="RefSeq" id="XP_021849148.1">
    <property type="nucleotide sequence ID" value="XM_021993456.2"/>
</dbReference>
<keyword evidence="2 4" id="KW-0863">Zinc-finger</keyword>
<protein>
    <submittedName>
        <fullName evidence="9">Squamosa promoter-binding-like protein 7</fullName>
    </submittedName>
</protein>
<dbReference type="Pfam" id="PF03110">
    <property type="entry name" value="SBP"/>
    <property type="match status" value="1"/>
</dbReference>
<dbReference type="SUPFAM" id="SSF103612">
    <property type="entry name" value="SBT domain"/>
    <property type="match status" value="1"/>
</dbReference>
<dbReference type="PROSITE" id="PS51141">
    <property type="entry name" value="ZF_SBP"/>
    <property type="match status" value="1"/>
</dbReference>
<organism evidence="8 9">
    <name type="scientific">Spinacia oleracea</name>
    <name type="common">Spinach</name>
    <dbReference type="NCBI Taxonomy" id="3562"/>
    <lineage>
        <taxon>Eukaryota</taxon>
        <taxon>Viridiplantae</taxon>
        <taxon>Streptophyta</taxon>
        <taxon>Embryophyta</taxon>
        <taxon>Tracheophyta</taxon>
        <taxon>Spermatophyta</taxon>
        <taxon>Magnoliopsida</taxon>
        <taxon>eudicotyledons</taxon>
        <taxon>Gunneridae</taxon>
        <taxon>Pentapetalae</taxon>
        <taxon>Caryophyllales</taxon>
        <taxon>Chenopodiaceae</taxon>
        <taxon>Chenopodioideae</taxon>
        <taxon>Anserineae</taxon>
        <taxon>Spinacia</taxon>
    </lineage>
</organism>
<keyword evidence="8" id="KW-1185">Reference proteome</keyword>
<evidence type="ECO:0000256" key="2">
    <source>
        <dbReference type="ARBA" id="ARBA00022771"/>
    </source>
</evidence>
<sequence length="793" mass="88845">MDLPPLTGGGEESGTPFEWSDLFDFTIDDQLLLNLDSSDNQKIQIETPVVTPAAVGDGEGFGKTLPVNGGGEGSADRVRKRDPRMICENFLAGRVPCACPELDAMMAEEEEEEAGPGKKRPRMGRTPGVAKCQVPGCEVDIRELKGYHRRHRVCLVCANASSVLIDGQSKRYCQQCGKFHVLSDFDEGKRSCRRKLERHNNRRRRKSSDFRGAVEKEPLGDVQTEDVFSDGEAGKDNAWSSSQIAEREDSKDGTLSNLCSALESQNIESDSVLTFTQVNKVIDNLEQDSSPPSDTKSAYSSVCPTGRISFKLYDWNPAEFPRRLRHQIFQWLASMPVELEGYIRPGCTILTIFVSMPQYMWVKLFDDPVSYVQSSVGVGGILSGRGAALVYLNDTSFRIMREGASVMKVKVAVRTPKLHYVYPPCFEAGKPMDLLACGSNLLQPKFRSLISFAGKYLAHDYYVAFPRGKGEDKPTIDHDRQFCRIYVPHTEPSYFGPAFVEVENECGLSNFIPILIGDEHVCSEIKMIHQKHDCSYCRKKLHCKSSGSSYGTCEISCSRQAALSEFMLDVAWLLKRPCSEKLHCILTCSQIQRYNGLLKFLISNRSTSILEKILQSLQIVFDEVDSCDVTNDDTDIDRRLLKEHIVHAKDFLRQSAHKKELILHQAEGCIPKVDKCLGSFAHDDLLPVDRTACQVTEMRVDNNCTVLEYSNSQNEGESISLINGEVTMNVKDNREWARKSCNNVISKKFVNTRPLVYMIAVVAVCFGVCAVVLHPYKVTKIAVTIRRCVFDNT</sequence>
<dbReference type="InterPro" id="IPR044817">
    <property type="entry name" value="SBP-like"/>
</dbReference>
<feature type="region of interest" description="Disordered" evidence="5">
    <location>
        <begin position="221"/>
        <end position="251"/>
    </location>
</feature>
<evidence type="ECO:0000256" key="6">
    <source>
        <dbReference type="SAM" id="Phobius"/>
    </source>
</evidence>
<dbReference type="PANTHER" id="PTHR31251:SF108">
    <property type="entry name" value="SQUAMOSA PROMOTER-BINDING-LIKE PROTEIN 7"/>
    <property type="match status" value="1"/>
</dbReference>
<keyword evidence="6" id="KW-0812">Transmembrane</keyword>
<evidence type="ECO:0000256" key="3">
    <source>
        <dbReference type="ARBA" id="ARBA00022833"/>
    </source>
</evidence>
<name>A0A9R0IH18_SPIOL</name>
<feature type="domain" description="SBP-type" evidence="7">
    <location>
        <begin position="129"/>
        <end position="206"/>
    </location>
</feature>
<evidence type="ECO:0000256" key="1">
    <source>
        <dbReference type="ARBA" id="ARBA00022723"/>
    </source>
</evidence>
<keyword evidence="1" id="KW-0479">Metal-binding</keyword>
<reference evidence="9" key="2">
    <citation type="submission" date="2025-08" db="UniProtKB">
        <authorList>
            <consortium name="RefSeq"/>
        </authorList>
    </citation>
    <scope>IDENTIFICATION</scope>
    <source>
        <tissue evidence="9">Leaf</tissue>
    </source>
</reference>
<dbReference type="KEGG" id="soe:110788819"/>
<keyword evidence="6" id="KW-1133">Transmembrane helix</keyword>
<dbReference type="InterPro" id="IPR004333">
    <property type="entry name" value="SBP_dom"/>
</dbReference>
<dbReference type="InterPro" id="IPR036893">
    <property type="entry name" value="SBP_sf"/>
</dbReference>
<dbReference type="Proteomes" id="UP000813463">
    <property type="component" value="Chromosome 3"/>
</dbReference>
<evidence type="ECO:0000313" key="8">
    <source>
        <dbReference type="Proteomes" id="UP000813463"/>
    </source>
</evidence>
<evidence type="ECO:0000256" key="5">
    <source>
        <dbReference type="SAM" id="MobiDB-lite"/>
    </source>
</evidence>
<dbReference type="AlphaFoldDB" id="A0A9R0IH18"/>
<proteinExistence type="predicted"/>
<reference evidence="8" key="1">
    <citation type="journal article" date="2021" name="Nat. Commun.">
        <title>Genomic analyses provide insights into spinach domestication and the genetic basis of agronomic traits.</title>
        <authorList>
            <person name="Cai X."/>
            <person name="Sun X."/>
            <person name="Xu C."/>
            <person name="Sun H."/>
            <person name="Wang X."/>
            <person name="Ge C."/>
            <person name="Zhang Z."/>
            <person name="Wang Q."/>
            <person name="Fei Z."/>
            <person name="Jiao C."/>
            <person name="Wang Q."/>
        </authorList>
    </citation>
    <scope>NUCLEOTIDE SEQUENCE [LARGE SCALE GENOMIC DNA]</scope>
    <source>
        <strain evidence="8">cv. Varoflay</strain>
    </source>
</reference>